<name>A0A076F8R6_9BACT</name>
<keyword evidence="2" id="KW-0813">Transport</keyword>
<comment type="subcellular location">
    <subcellularLocation>
        <location evidence="1">Cell inner membrane</location>
        <topology evidence="1">Multi-pass membrane protein</topology>
    </subcellularLocation>
</comment>
<evidence type="ECO:0000256" key="7">
    <source>
        <dbReference type="ARBA" id="ARBA00023136"/>
    </source>
</evidence>
<reference evidence="10" key="1">
    <citation type="journal article" date="2014" name="Genome Announc.">
        <title>Complete Genome Sequence of Campylobacter iguaniorum Strain 1485ET, Isolated from a Bearded Dragon (Pogona vitticeps).</title>
        <authorList>
            <person name="Gilbert M.J."/>
            <person name="Miller W.G."/>
            <person name="Yee E."/>
            <person name="Kik M."/>
            <person name="Wagenaar J.A."/>
            <person name="Duim B."/>
        </authorList>
    </citation>
    <scope>NUCLEOTIDE SEQUENCE [LARGE SCALE GENOMIC DNA]</scope>
    <source>
        <strain evidence="10">1485E</strain>
    </source>
</reference>
<feature type="transmembrane region" description="Helical" evidence="8">
    <location>
        <begin position="125"/>
        <end position="143"/>
    </location>
</feature>
<keyword evidence="5 8" id="KW-0812">Transmembrane</keyword>
<keyword evidence="6 8" id="KW-1133">Transmembrane helix</keyword>
<keyword evidence="7 8" id="KW-0472">Membrane</keyword>
<dbReference type="Pfam" id="PF03222">
    <property type="entry name" value="Trp_Tyr_perm"/>
    <property type="match status" value="1"/>
</dbReference>
<dbReference type="EMBL" id="CP009043">
    <property type="protein sequence ID" value="AII14396.2"/>
    <property type="molecule type" value="Genomic_DNA"/>
</dbReference>
<feature type="transmembrane region" description="Helical" evidence="8">
    <location>
        <begin position="35"/>
        <end position="52"/>
    </location>
</feature>
<keyword evidence="4" id="KW-0997">Cell inner membrane</keyword>
<dbReference type="PANTHER" id="PTHR35334:SF2">
    <property type="entry name" value="SERINE TRANSPORTER SDAC"/>
    <property type="match status" value="1"/>
</dbReference>
<feature type="transmembrane region" description="Helical" evidence="8">
    <location>
        <begin position="331"/>
        <end position="349"/>
    </location>
</feature>
<evidence type="ECO:0000256" key="1">
    <source>
        <dbReference type="ARBA" id="ARBA00004429"/>
    </source>
</evidence>
<evidence type="ECO:0000256" key="4">
    <source>
        <dbReference type="ARBA" id="ARBA00022519"/>
    </source>
</evidence>
<feature type="transmembrane region" description="Helical" evidence="8">
    <location>
        <begin position="188"/>
        <end position="212"/>
    </location>
</feature>
<keyword evidence="3" id="KW-1003">Cell membrane</keyword>
<feature type="transmembrane region" description="Helical" evidence="8">
    <location>
        <begin position="390"/>
        <end position="408"/>
    </location>
</feature>
<accession>A0A076F8R6</accession>
<dbReference type="Gene3D" id="1.20.1740.10">
    <property type="entry name" value="Amino acid/polyamine transporter I"/>
    <property type="match status" value="1"/>
</dbReference>
<dbReference type="eggNOG" id="COG0814">
    <property type="taxonomic scope" value="Bacteria"/>
</dbReference>
<feature type="transmembrane region" description="Helical" evidence="8">
    <location>
        <begin position="12"/>
        <end position="29"/>
    </location>
</feature>
<protein>
    <submittedName>
        <fullName evidence="9">L-serine transporter</fullName>
    </submittedName>
</protein>
<evidence type="ECO:0000256" key="8">
    <source>
        <dbReference type="SAM" id="Phobius"/>
    </source>
</evidence>
<evidence type="ECO:0000256" key="5">
    <source>
        <dbReference type="ARBA" id="ARBA00022692"/>
    </source>
</evidence>
<feature type="transmembrane region" description="Helical" evidence="8">
    <location>
        <begin position="355"/>
        <end position="378"/>
    </location>
</feature>
<dbReference type="InterPro" id="IPR018227">
    <property type="entry name" value="Amino_acid_transport_2"/>
</dbReference>
<feature type="transmembrane region" description="Helical" evidence="8">
    <location>
        <begin position="282"/>
        <end position="306"/>
    </location>
</feature>
<dbReference type="KEGG" id="caj:CIG1485E_0531"/>
<dbReference type="Proteomes" id="UP000028486">
    <property type="component" value="Chromosome"/>
</dbReference>
<dbReference type="AlphaFoldDB" id="A0A076F8R6"/>
<feature type="transmembrane region" description="Helical" evidence="8">
    <location>
        <begin position="155"/>
        <end position="176"/>
    </location>
</feature>
<dbReference type="GO" id="GO:0003333">
    <property type="term" value="P:amino acid transmembrane transport"/>
    <property type="evidence" value="ECO:0007669"/>
    <property type="project" value="InterPro"/>
</dbReference>
<sequence length="411" mass="46361">MNKFNKYDLRWMMSLFGTAVGAGILFLPIKAGVAGIWPVLVMVILAFPMTFLSHRALARFCNGSQKNSQSDITEISSEYFGFKWGYIITFLYFFAFFPACIMYGVGITNTIISFMQNQLGFIDVGRFWVCFSIISLMMFVMIFHEDIVIKVCEWLVYPLCLILLVFSLYLIPHWDFSAFSVVPSLSEFAWTILFALPVLAFAFEHTPAISTFSSSIQRKYGKQNADFKCNQILFYNAGLLLFFVMFFVFSCVMCLNESDFKEAASQNIPIVSYFANKLNEPVINYAGPVIAILAIATSFFGHYFGAREGINGLVHKTCTKLSTKGPNKKKISIWTGVSFYIVMLVLSYLNPSILGIIDTLAGPVIAAVLFLLPMVGIYKVKSLQKYQSKFADIFVFVFGLVTILTVLFKMI</sequence>
<organism evidence="9 10">
    <name type="scientific">Campylobacter iguaniorum</name>
    <dbReference type="NCBI Taxonomy" id="1244531"/>
    <lineage>
        <taxon>Bacteria</taxon>
        <taxon>Pseudomonadati</taxon>
        <taxon>Campylobacterota</taxon>
        <taxon>Epsilonproteobacteria</taxon>
        <taxon>Campylobacterales</taxon>
        <taxon>Campylobacteraceae</taxon>
        <taxon>Campylobacter</taxon>
    </lineage>
</organism>
<evidence type="ECO:0000256" key="2">
    <source>
        <dbReference type="ARBA" id="ARBA00022448"/>
    </source>
</evidence>
<gene>
    <name evidence="9" type="ORF">CIG1485E_0531</name>
</gene>
<feature type="transmembrane region" description="Helical" evidence="8">
    <location>
        <begin position="233"/>
        <end position="255"/>
    </location>
</feature>
<evidence type="ECO:0000256" key="6">
    <source>
        <dbReference type="ARBA" id="ARBA00022989"/>
    </source>
</evidence>
<keyword evidence="10" id="KW-1185">Reference proteome</keyword>
<dbReference type="PANTHER" id="PTHR35334">
    <property type="entry name" value="SERINE TRANSPORTER"/>
    <property type="match status" value="1"/>
</dbReference>
<dbReference type="GO" id="GO:0005886">
    <property type="term" value="C:plasma membrane"/>
    <property type="evidence" value="ECO:0007669"/>
    <property type="project" value="UniProtKB-SubCell"/>
</dbReference>
<evidence type="ECO:0000313" key="10">
    <source>
        <dbReference type="Proteomes" id="UP000028486"/>
    </source>
</evidence>
<feature type="transmembrane region" description="Helical" evidence="8">
    <location>
        <begin position="84"/>
        <end position="105"/>
    </location>
</feature>
<evidence type="ECO:0000313" key="9">
    <source>
        <dbReference type="EMBL" id="AII14396.2"/>
    </source>
</evidence>
<proteinExistence type="predicted"/>
<dbReference type="STRING" id="1244531.CIG2463D_0531"/>
<evidence type="ECO:0000256" key="3">
    <source>
        <dbReference type="ARBA" id="ARBA00022475"/>
    </source>
</evidence>